<dbReference type="Proteomes" id="UP000287651">
    <property type="component" value="Unassembled WGS sequence"/>
</dbReference>
<comment type="caution">
    <text evidence="1">The sequence shown here is derived from an EMBL/GenBank/DDBJ whole genome shotgun (WGS) entry which is preliminary data.</text>
</comment>
<protein>
    <submittedName>
        <fullName evidence="1">Uncharacterized protein</fullName>
    </submittedName>
</protein>
<accession>A0A426X2K2</accession>
<evidence type="ECO:0000313" key="2">
    <source>
        <dbReference type="Proteomes" id="UP000287651"/>
    </source>
</evidence>
<dbReference type="AlphaFoldDB" id="A0A426X2K2"/>
<sequence>MRGTVACVGAAVAVARGGQGHPGLARKGTTPTEVPPTGMVPASRSLASIDSAQGGAAFGYSARPQGRRLWA</sequence>
<dbReference type="EMBL" id="AMZH03028452">
    <property type="protein sequence ID" value="RRT33681.1"/>
    <property type="molecule type" value="Genomic_DNA"/>
</dbReference>
<name>A0A426X2K2_ENSVE</name>
<proteinExistence type="predicted"/>
<reference evidence="1 2" key="1">
    <citation type="journal article" date="2014" name="Agronomy (Basel)">
        <title>A Draft Genome Sequence for Ensete ventricosum, the Drought-Tolerant Tree Against Hunger.</title>
        <authorList>
            <person name="Harrison J."/>
            <person name="Moore K.A."/>
            <person name="Paszkiewicz K."/>
            <person name="Jones T."/>
            <person name="Grant M."/>
            <person name="Ambacheew D."/>
            <person name="Muzemil S."/>
            <person name="Studholme D.J."/>
        </authorList>
    </citation>
    <scope>NUCLEOTIDE SEQUENCE [LARGE SCALE GENOMIC DNA]</scope>
</reference>
<gene>
    <name evidence="1" type="ORF">B296_00034966</name>
</gene>
<organism evidence="1 2">
    <name type="scientific">Ensete ventricosum</name>
    <name type="common">Abyssinian banana</name>
    <name type="synonym">Musa ensete</name>
    <dbReference type="NCBI Taxonomy" id="4639"/>
    <lineage>
        <taxon>Eukaryota</taxon>
        <taxon>Viridiplantae</taxon>
        <taxon>Streptophyta</taxon>
        <taxon>Embryophyta</taxon>
        <taxon>Tracheophyta</taxon>
        <taxon>Spermatophyta</taxon>
        <taxon>Magnoliopsida</taxon>
        <taxon>Liliopsida</taxon>
        <taxon>Zingiberales</taxon>
        <taxon>Musaceae</taxon>
        <taxon>Ensete</taxon>
    </lineage>
</organism>
<evidence type="ECO:0000313" key="1">
    <source>
        <dbReference type="EMBL" id="RRT33681.1"/>
    </source>
</evidence>